<gene>
    <name evidence="18" type="ORF">P73_1097</name>
</gene>
<keyword evidence="9 14" id="KW-0798">TonB box</keyword>
<dbReference type="GO" id="GO:0009279">
    <property type="term" value="C:cell outer membrane"/>
    <property type="evidence" value="ECO:0007669"/>
    <property type="project" value="UniProtKB-SubCell"/>
</dbReference>
<evidence type="ECO:0000256" key="13">
    <source>
        <dbReference type="PROSITE-ProRule" id="PRU10144"/>
    </source>
</evidence>
<dbReference type="Gene3D" id="2.40.170.20">
    <property type="entry name" value="TonB-dependent receptor, beta-barrel domain"/>
    <property type="match status" value="1"/>
</dbReference>
<evidence type="ECO:0000256" key="10">
    <source>
        <dbReference type="ARBA" id="ARBA00023136"/>
    </source>
</evidence>
<keyword evidence="6 12" id="KW-0812">Transmembrane</keyword>
<comment type="subcellular location">
    <subcellularLocation>
        <location evidence="1 12">Cell outer membrane</location>
        <topology evidence="1 12">Multi-pass membrane protein</topology>
    </subcellularLocation>
</comment>
<evidence type="ECO:0000256" key="9">
    <source>
        <dbReference type="ARBA" id="ARBA00023077"/>
    </source>
</evidence>
<dbReference type="PANTHER" id="PTHR30069:SF41">
    <property type="entry name" value="HEME_HEMOPEXIN UTILIZATION PROTEIN C"/>
    <property type="match status" value="1"/>
</dbReference>
<feature type="short sequence motif" description="TonB C-terminal box" evidence="13">
    <location>
        <begin position="824"/>
        <end position="841"/>
    </location>
</feature>
<evidence type="ECO:0000256" key="14">
    <source>
        <dbReference type="RuleBase" id="RU003357"/>
    </source>
</evidence>
<dbReference type="STRING" id="1208324.P73_1097"/>
<dbReference type="Proteomes" id="UP000031521">
    <property type="component" value="Chromosome"/>
</dbReference>
<dbReference type="PROSITE" id="PS52016">
    <property type="entry name" value="TONB_DEPENDENT_REC_3"/>
    <property type="match status" value="1"/>
</dbReference>
<evidence type="ECO:0000256" key="2">
    <source>
        <dbReference type="ARBA" id="ARBA00009810"/>
    </source>
</evidence>
<dbReference type="RefSeq" id="WP_043868814.1">
    <property type="nucleotide sequence ID" value="NZ_CP004393.1"/>
</dbReference>
<evidence type="ECO:0000256" key="8">
    <source>
        <dbReference type="ARBA" id="ARBA00023004"/>
    </source>
</evidence>
<organism evidence="18 19">
    <name type="scientific">Celeribacter indicus</name>
    <dbReference type="NCBI Taxonomy" id="1208324"/>
    <lineage>
        <taxon>Bacteria</taxon>
        <taxon>Pseudomonadati</taxon>
        <taxon>Pseudomonadota</taxon>
        <taxon>Alphaproteobacteria</taxon>
        <taxon>Rhodobacterales</taxon>
        <taxon>Roseobacteraceae</taxon>
        <taxon>Celeribacter</taxon>
    </lineage>
</organism>
<proteinExistence type="inferred from homology"/>
<dbReference type="AlphaFoldDB" id="A0A0B5E034"/>
<evidence type="ECO:0000256" key="7">
    <source>
        <dbReference type="ARBA" id="ARBA00022729"/>
    </source>
</evidence>
<evidence type="ECO:0000256" key="15">
    <source>
        <dbReference type="SAM" id="MobiDB-lite"/>
    </source>
</evidence>
<keyword evidence="19" id="KW-1185">Reference proteome</keyword>
<dbReference type="KEGG" id="cid:P73_1097"/>
<sequence>MTRFSKLFGRPLVLAALAMGPVAAPAGWAQEAAQTGTISFDIPAQSLAGALAQYGRVTSYQVAADATLLRGRTAPALSGQMSAETALDRLLAGSGLTWRTAGEGHIVLFRPVSTDAAGTEGETLLDPITMTTARLAEAPYRTGSAASYISPDQIARRRGASPGDIFKGTPGVIASANHNGSQLDVNIRGMQGQNRTKVAIDGTQQTSTTWRGYIGVDERVYLDPDLIADIGVAKGPTDTAQGAGTTGGVVAVRTLTAKDIVPEGETQGWRLRFGAGDNAASAPHSTPQSPVYDQRDDAPGLTEADNLSGSLAYGYLGDNVDLFLAYARRKRGNYFAGTEGPTTYEFNGRDYPLSFTKPGEEVFNSSEDSSTLMAKATFYWQDGQALQLGYTDHRTKFGESMGSLLFMQDNGFRQVKLSDIEAKTYTARYRWQPGSDLIDLEANLWMTDVSGTTRAVGGALYFPPNILPADEPRYSKTLTYGVDVTNTSRLTAGVGELSLRYGISWLREDMDAEEYCSRSMTNTPCVRMSPSNGTRDVASVFSSGTWTAGNLSLSAGLRYDAWRLKDRNATDSADATRDGGRLNPSVGAMWEAVPGLQFFARYAEGVRPPTLRETMGSDANATPNPDLRAETAHTVELGANLLRKDLWLAEDTLGLKLVAFHNSYDDYVSRVPADPVPGQPVFTFDNLSRAEFTGLEFSGRYDSRRFFAEASATYYLDYEFCYTEGCQDTAVLYDYATNHLPPELMTSLTAGMRFLDERLTVGATIHHAGSRMAPLTTSDRQRTAVWRPYAVGDLFVDYDLNDRTRLSLSVENVTDRYYIDALDGWTPAPGRTLRLNLETTF</sequence>
<name>A0A0B5E034_9RHOB</name>
<dbReference type="InterPro" id="IPR010917">
    <property type="entry name" value="TonB_rcpt_CS"/>
</dbReference>
<evidence type="ECO:0000256" key="16">
    <source>
        <dbReference type="SAM" id="SignalP"/>
    </source>
</evidence>
<dbReference type="InterPro" id="IPR012910">
    <property type="entry name" value="Plug_dom"/>
</dbReference>
<dbReference type="InterPro" id="IPR039426">
    <property type="entry name" value="TonB-dep_rcpt-like"/>
</dbReference>
<evidence type="ECO:0000313" key="19">
    <source>
        <dbReference type="Proteomes" id="UP000031521"/>
    </source>
</evidence>
<dbReference type="GO" id="GO:0044718">
    <property type="term" value="P:siderophore transmembrane transport"/>
    <property type="evidence" value="ECO:0007669"/>
    <property type="project" value="TreeGrafter"/>
</dbReference>
<dbReference type="PROSITE" id="PS01156">
    <property type="entry name" value="TONB_DEPENDENT_REC_2"/>
    <property type="match status" value="1"/>
</dbReference>
<dbReference type="OrthoDB" id="9760333at2"/>
<dbReference type="SMART" id="SM00965">
    <property type="entry name" value="STN"/>
    <property type="match status" value="1"/>
</dbReference>
<keyword evidence="7 16" id="KW-0732">Signal</keyword>
<keyword evidence="8" id="KW-0408">Iron</keyword>
<dbReference type="Pfam" id="PF00593">
    <property type="entry name" value="TonB_dep_Rec_b-barrel"/>
    <property type="match status" value="1"/>
</dbReference>
<dbReference type="HOGENOM" id="CLU_008287_19_1_5"/>
<feature type="domain" description="Secretin/TonB short N-terminal" evidence="17">
    <location>
        <begin position="60"/>
        <end position="111"/>
    </location>
</feature>
<dbReference type="Gene3D" id="2.170.130.10">
    <property type="entry name" value="TonB-dependent receptor, plug domain"/>
    <property type="match status" value="1"/>
</dbReference>
<keyword evidence="3 12" id="KW-0813">Transport</keyword>
<dbReference type="Pfam" id="PF07715">
    <property type="entry name" value="Plug"/>
    <property type="match status" value="1"/>
</dbReference>
<evidence type="ECO:0000256" key="5">
    <source>
        <dbReference type="ARBA" id="ARBA00022496"/>
    </source>
</evidence>
<evidence type="ECO:0000256" key="4">
    <source>
        <dbReference type="ARBA" id="ARBA00022452"/>
    </source>
</evidence>
<dbReference type="Gene3D" id="3.55.50.30">
    <property type="match status" value="1"/>
</dbReference>
<evidence type="ECO:0000256" key="1">
    <source>
        <dbReference type="ARBA" id="ARBA00004571"/>
    </source>
</evidence>
<dbReference type="InterPro" id="IPR000531">
    <property type="entry name" value="Beta-barrel_TonB"/>
</dbReference>
<evidence type="ECO:0000256" key="3">
    <source>
        <dbReference type="ARBA" id="ARBA00022448"/>
    </source>
</evidence>
<evidence type="ECO:0000313" key="18">
    <source>
        <dbReference type="EMBL" id="AJE45812.1"/>
    </source>
</evidence>
<reference evidence="18 19" key="1">
    <citation type="journal article" date="2014" name="Int. J. Syst. Evol. Microbiol.">
        <title>Celeribacter indicus sp. nov., a polycyclic aromatic hydrocarbon-degrading bacterium from deep-sea sediment and reclassification of Huaishuia halophila as Celeribacter halophilus comb. nov.</title>
        <authorList>
            <person name="Lai Q."/>
            <person name="Cao J."/>
            <person name="Yuan J."/>
            <person name="Li F."/>
            <person name="Shao Z."/>
        </authorList>
    </citation>
    <scope>NUCLEOTIDE SEQUENCE [LARGE SCALE GENOMIC DNA]</scope>
    <source>
        <strain evidence="18">P73</strain>
    </source>
</reference>
<dbReference type="PANTHER" id="PTHR30069">
    <property type="entry name" value="TONB-DEPENDENT OUTER MEMBRANE RECEPTOR"/>
    <property type="match status" value="1"/>
</dbReference>
<keyword evidence="18" id="KW-0675">Receptor</keyword>
<keyword evidence="10 12" id="KW-0472">Membrane</keyword>
<dbReference type="InterPro" id="IPR011662">
    <property type="entry name" value="Secretin/TonB_short_N"/>
</dbReference>
<evidence type="ECO:0000256" key="6">
    <source>
        <dbReference type="ARBA" id="ARBA00022692"/>
    </source>
</evidence>
<keyword evidence="11 12" id="KW-0998">Cell outer membrane</keyword>
<dbReference type="InterPro" id="IPR037066">
    <property type="entry name" value="Plug_dom_sf"/>
</dbReference>
<dbReference type="CDD" id="cd01347">
    <property type="entry name" value="ligand_gated_channel"/>
    <property type="match status" value="1"/>
</dbReference>
<dbReference type="EMBL" id="CP004393">
    <property type="protein sequence ID" value="AJE45812.1"/>
    <property type="molecule type" value="Genomic_DNA"/>
</dbReference>
<evidence type="ECO:0000259" key="17">
    <source>
        <dbReference type="SMART" id="SM00965"/>
    </source>
</evidence>
<dbReference type="GO" id="GO:0015344">
    <property type="term" value="F:siderophore uptake transmembrane transporter activity"/>
    <property type="evidence" value="ECO:0007669"/>
    <property type="project" value="TreeGrafter"/>
</dbReference>
<accession>A0A0B5E034</accession>
<dbReference type="InterPro" id="IPR036942">
    <property type="entry name" value="Beta-barrel_TonB_sf"/>
</dbReference>
<evidence type="ECO:0000256" key="12">
    <source>
        <dbReference type="PROSITE-ProRule" id="PRU01360"/>
    </source>
</evidence>
<comment type="similarity">
    <text evidence="2 12 14">Belongs to the TonB-dependent receptor family.</text>
</comment>
<keyword evidence="5" id="KW-0406">Ion transport</keyword>
<feature type="signal peptide" evidence="16">
    <location>
        <begin position="1"/>
        <end position="26"/>
    </location>
</feature>
<keyword evidence="4 12" id="KW-1134">Transmembrane beta strand</keyword>
<dbReference type="SUPFAM" id="SSF56935">
    <property type="entry name" value="Porins"/>
    <property type="match status" value="1"/>
</dbReference>
<protein>
    <submittedName>
        <fullName evidence="18">Heme receptor</fullName>
    </submittedName>
</protein>
<keyword evidence="5" id="KW-0410">Iron transport</keyword>
<dbReference type="Pfam" id="PF07660">
    <property type="entry name" value="STN"/>
    <property type="match status" value="1"/>
</dbReference>
<feature type="chain" id="PRO_5002114202" evidence="16">
    <location>
        <begin position="27"/>
        <end position="841"/>
    </location>
</feature>
<feature type="region of interest" description="Disordered" evidence="15">
    <location>
        <begin position="275"/>
        <end position="301"/>
    </location>
</feature>
<evidence type="ECO:0000256" key="11">
    <source>
        <dbReference type="ARBA" id="ARBA00023237"/>
    </source>
</evidence>